<dbReference type="OrthoDB" id="338859at2759"/>
<dbReference type="InterPro" id="IPR011009">
    <property type="entry name" value="Kinase-like_dom_sf"/>
</dbReference>
<evidence type="ECO:0000259" key="1">
    <source>
        <dbReference type="PROSITE" id="PS50011"/>
    </source>
</evidence>
<evidence type="ECO:0000313" key="2">
    <source>
        <dbReference type="EMBL" id="OMJ65911.1"/>
    </source>
</evidence>
<dbReference type="GO" id="GO:0005524">
    <property type="term" value="F:ATP binding"/>
    <property type="evidence" value="ECO:0007669"/>
    <property type="project" value="InterPro"/>
</dbReference>
<keyword evidence="3" id="KW-1185">Reference proteome</keyword>
<gene>
    <name evidence="2" type="ORF">SteCoe_37438</name>
</gene>
<dbReference type="SUPFAM" id="SSF56112">
    <property type="entry name" value="Protein kinase-like (PK-like)"/>
    <property type="match status" value="1"/>
</dbReference>
<dbReference type="PANTHER" id="PTHR24362">
    <property type="entry name" value="SERINE/THREONINE-PROTEIN KINASE NEK"/>
    <property type="match status" value="1"/>
</dbReference>
<dbReference type="InterPro" id="IPR008266">
    <property type="entry name" value="Tyr_kinase_AS"/>
</dbReference>
<dbReference type="AlphaFoldDB" id="A0A1R2AN35"/>
<accession>A0A1R2AN35</accession>
<dbReference type="Pfam" id="PF00069">
    <property type="entry name" value="Pkinase"/>
    <property type="match status" value="1"/>
</dbReference>
<dbReference type="PROSITE" id="PS50011">
    <property type="entry name" value="PROTEIN_KINASE_DOM"/>
    <property type="match status" value="1"/>
</dbReference>
<dbReference type="PROSITE" id="PS00109">
    <property type="entry name" value="PROTEIN_KINASE_TYR"/>
    <property type="match status" value="1"/>
</dbReference>
<proteinExistence type="predicted"/>
<dbReference type="PANTHER" id="PTHR24362:SF309">
    <property type="entry name" value="PROTEIN KINASE DOMAIN-CONTAINING PROTEIN"/>
    <property type="match status" value="1"/>
</dbReference>
<dbReference type="SMART" id="SM00220">
    <property type="entry name" value="S_TKc"/>
    <property type="match status" value="1"/>
</dbReference>
<dbReference type="Gene3D" id="1.10.510.10">
    <property type="entry name" value="Transferase(Phosphotransferase) domain 1"/>
    <property type="match status" value="1"/>
</dbReference>
<dbReference type="EMBL" id="MPUH01001892">
    <property type="protein sequence ID" value="OMJ65911.1"/>
    <property type="molecule type" value="Genomic_DNA"/>
</dbReference>
<name>A0A1R2AN35_9CILI</name>
<dbReference type="Proteomes" id="UP000187209">
    <property type="component" value="Unassembled WGS sequence"/>
</dbReference>
<protein>
    <recommendedName>
        <fullName evidence="1">Protein kinase domain-containing protein</fullName>
    </recommendedName>
</protein>
<sequence>MFPKIYYFSVIRNKKIILGVEHGGLSFKDFMYQNIIIGVEYGGLPFKDFMYQNPNLSYRDMKILFYNLIKAFHTLKEKKIVHNDISPINILIESPEKVKIIDFEISFECINEYKDSNFPVYWPSYLASELYISPELMTWQRIRNIIGFIRYDPFKSDIFSLGLCFLDILGIDIKGLNIFGINYDIHIMEMLTISYDYIAKDSLRKISYRLLREKLQNTIDERIEKNPYNYLNDTLRKMLEVDIVNRATIDEIYKDAKYHVGIFD</sequence>
<reference evidence="2 3" key="1">
    <citation type="submission" date="2016-11" db="EMBL/GenBank/DDBJ databases">
        <title>The macronuclear genome of Stentor coeruleus: a giant cell with tiny introns.</title>
        <authorList>
            <person name="Slabodnick M."/>
            <person name="Ruby J.G."/>
            <person name="Reiff S.B."/>
            <person name="Swart E.C."/>
            <person name="Gosai S."/>
            <person name="Prabakaran S."/>
            <person name="Witkowska E."/>
            <person name="Larue G.E."/>
            <person name="Fisher S."/>
            <person name="Freeman R.M."/>
            <person name="Gunawardena J."/>
            <person name="Chu W."/>
            <person name="Stover N.A."/>
            <person name="Gregory B.D."/>
            <person name="Nowacki M."/>
            <person name="Derisi J."/>
            <person name="Roy S.W."/>
            <person name="Marshall W.F."/>
            <person name="Sood P."/>
        </authorList>
    </citation>
    <scope>NUCLEOTIDE SEQUENCE [LARGE SCALE GENOMIC DNA]</scope>
    <source>
        <strain evidence="2">WM001</strain>
    </source>
</reference>
<feature type="domain" description="Protein kinase" evidence="1">
    <location>
        <begin position="1"/>
        <end position="262"/>
    </location>
</feature>
<dbReference type="GO" id="GO:0004672">
    <property type="term" value="F:protein kinase activity"/>
    <property type="evidence" value="ECO:0007669"/>
    <property type="project" value="InterPro"/>
</dbReference>
<dbReference type="InterPro" id="IPR000719">
    <property type="entry name" value="Prot_kinase_dom"/>
</dbReference>
<comment type="caution">
    <text evidence="2">The sequence shown here is derived from an EMBL/GenBank/DDBJ whole genome shotgun (WGS) entry which is preliminary data.</text>
</comment>
<organism evidence="2 3">
    <name type="scientific">Stentor coeruleus</name>
    <dbReference type="NCBI Taxonomy" id="5963"/>
    <lineage>
        <taxon>Eukaryota</taxon>
        <taxon>Sar</taxon>
        <taxon>Alveolata</taxon>
        <taxon>Ciliophora</taxon>
        <taxon>Postciliodesmatophora</taxon>
        <taxon>Heterotrichea</taxon>
        <taxon>Heterotrichida</taxon>
        <taxon>Stentoridae</taxon>
        <taxon>Stentor</taxon>
    </lineage>
</organism>
<evidence type="ECO:0000313" key="3">
    <source>
        <dbReference type="Proteomes" id="UP000187209"/>
    </source>
</evidence>